<dbReference type="Proteomes" id="UP001556367">
    <property type="component" value="Unassembled WGS sequence"/>
</dbReference>
<keyword evidence="2" id="KW-1185">Reference proteome</keyword>
<sequence>MVKGLQLEHAQQKIKATITGTTLLAPDKESKIHDQRRQVLSKIQRFCELQAIHMPGAIRAIEAEEAARDSESLPPTAENIRLWLPSDLSKDQRKGGCSARLVKMETELCVVQCSDMLAYSLDDT</sequence>
<accession>A0ABR3IYT2</accession>
<evidence type="ECO:0000313" key="2">
    <source>
        <dbReference type="Proteomes" id="UP001556367"/>
    </source>
</evidence>
<reference evidence="2" key="1">
    <citation type="submission" date="2024-06" db="EMBL/GenBank/DDBJ databases">
        <title>Multi-omics analyses provide insights into the biosynthesis of the anticancer antibiotic pleurotin in Hohenbuehelia grisea.</title>
        <authorList>
            <person name="Weaver J.A."/>
            <person name="Alberti F."/>
        </authorList>
    </citation>
    <scope>NUCLEOTIDE SEQUENCE [LARGE SCALE GENOMIC DNA]</scope>
    <source>
        <strain evidence="2">T-177</strain>
    </source>
</reference>
<organism evidence="1 2">
    <name type="scientific">Hohenbuehelia grisea</name>
    <dbReference type="NCBI Taxonomy" id="104357"/>
    <lineage>
        <taxon>Eukaryota</taxon>
        <taxon>Fungi</taxon>
        <taxon>Dikarya</taxon>
        <taxon>Basidiomycota</taxon>
        <taxon>Agaricomycotina</taxon>
        <taxon>Agaricomycetes</taxon>
        <taxon>Agaricomycetidae</taxon>
        <taxon>Agaricales</taxon>
        <taxon>Pleurotineae</taxon>
        <taxon>Pleurotaceae</taxon>
        <taxon>Hohenbuehelia</taxon>
    </lineage>
</organism>
<comment type="caution">
    <text evidence="1">The sequence shown here is derived from an EMBL/GenBank/DDBJ whole genome shotgun (WGS) entry which is preliminary data.</text>
</comment>
<proteinExistence type="predicted"/>
<name>A0ABR3IYT2_9AGAR</name>
<protein>
    <submittedName>
        <fullName evidence="1">Uncharacterized protein</fullName>
    </submittedName>
</protein>
<evidence type="ECO:0000313" key="1">
    <source>
        <dbReference type="EMBL" id="KAL0948514.1"/>
    </source>
</evidence>
<gene>
    <name evidence="1" type="ORF">HGRIS_011074</name>
</gene>
<dbReference type="EMBL" id="JASNQZ010000014">
    <property type="protein sequence ID" value="KAL0948514.1"/>
    <property type="molecule type" value="Genomic_DNA"/>
</dbReference>